<reference evidence="1 2" key="1">
    <citation type="journal article" date="2019" name="Int. J. Syst. Evol. Microbiol.">
        <title>The Global Catalogue of Microorganisms (GCM) 10K type strain sequencing project: providing services to taxonomists for standard genome sequencing and annotation.</title>
        <authorList>
            <consortium name="The Broad Institute Genomics Platform"/>
            <consortium name="The Broad Institute Genome Sequencing Center for Infectious Disease"/>
            <person name="Wu L."/>
            <person name="Ma J."/>
        </authorList>
    </citation>
    <scope>NUCLEOTIDE SEQUENCE [LARGE SCALE GENOMIC DNA]</scope>
    <source>
        <strain evidence="1 2">JCM 16009</strain>
    </source>
</reference>
<name>A0ABN2MWT6_9PSEU</name>
<dbReference type="Gene3D" id="3.40.91.30">
    <property type="match status" value="1"/>
</dbReference>
<comment type="caution">
    <text evidence="1">The sequence shown here is derived from an EMBL/GenBank/DDBJ whole genome shotgun (WGS) entry which is preliminary data.</text>
</comment>
<gene>
    <name evidence="1" type="ORF">GCM10009836_20340</name>
</gene>
<proteinExistence type="predicted"/>
<accession>A0ABN2MWT6</accession>
<protein>
    <submittedName>
        <fullName evidence="1">Uncharacterized protein</fullName>
    </submittedName>
</protein>
<keyword evidence="2" id="KW-1185">Reference proteome</keyword>
<evidence type="ECO:0000313" key="1">
    <source>
        <dbReference type="EMBL" id="GAA1840941.1"/>
    </source>
</evidence>
<organism evidence="1 2">
    <name type="scientific">Pseudonocardia ailaonensis</name>
    <dbReference type="NCBI Taxonomy" id="367279"/>
    <lineage>
        <taxon>Bacteria</taxon>
        <taxon>Bacillati</taxon>
        <taxon>Actinomycetota</taxon>
        <taxon>Actinomycetes</taxon>
        <taxon>Pseudonocardiales</taxon>
        <taxon>Pseudonocardiaceae</taxon>
        <taxon>Pseudonocardia</taxon>
    </lineage>
</organism>
<dbReference type="EMBL" id="BAAAQK010000005">
    <property type="protein sequence ID" value="GAA1840941.1"/>
    <property type="molecule type" value="Genomic_DNA"/>
</dbReference>
<dbReference type="Proteomes" id="UP001500449">
    <property type="component" value="Unassembled WGS sequence"/>
</dbReference>
<sequence>MRAIQTAYAGHRFRSRLEARWAVVFDQLGITWRYEPEGFILSDGSTYLPDFVLPSDGWTVEAKGDDSALGRDISRIARYVTDSGRRVLILGDVPDLSGGRAEHLAVIPAAGGPRMTAAYFMGWPVHPDEPESPGYAIIPGPITLEPPSGTIARINSDPSWRPYRPVVEAFASARAARFEFGETPFRARMGEPFFMAASEASGMEGLLESVEGIWTSRWFAVEAALPVDKNSRFQHPGRQYAPRPTDWKDVVTWLAEDCGLSAGVLAVTLSATWAEWEDGHVEWDALWQRYLDRCQDEAEAREVHTSGG</sequence>
<evidence type="ECO:0000313" key="2">
    <source>
        <dbReference type="Proteomes" id="UP001500449"/>
    </source>
</evidence>